<evidence type="ECO:0000313" key="2">
    <source>
        <dbReference type="EMBL" id="KAJ9492010.1"/>
    </source>
</evidence>
<name>A0AAI9TRE7_PENTH</name>
<accession>A0AAI9TRE7</accession>
<feature type="region of interest" description="Disordered" evidence="1">
    <location>
        <begin position="75"/>
        <end position="164"/>
    </location>
</feature>
<dbReference type="AlphaFoldDB" id="A0AAI9TRE7"/>
<protein>
    <submittedName>
        <fullName evidence="2">Uncharacterized protein</fullName>
    </submittedName>
</protein>
<gene>
    <name evidence="2" type="ORF">VN97_g1250</name>
</gene>
<evidence type="ECO:0000256" key="1">
    <source>
        <dbReference type="SAM" id="MobiDB-lite"/>
    </source>
</evidence>
<feature type="compositionally biased region" description="Polar residues" evidence="1">
    <location>
        <begin position="136"/>
        <end position="157"/>
    </location>
</feature>
<dbReference type="Proteomes" id="UP001227192">
    <property type="component" value="Unassembled WGS sequence"/>
</dbReference>
<evidence type="ECO:0000313" key="3">
    <source>
        <dbReference type="Proteomes" id="UP001227192"/>
    </source>
</evidence>
<proteinExistence type="predicted"/>
<comment type="caution">
    <text evidence="2">The sequence shown here is derived from an EMBL/GenBank/DDBJ whole genome shotgun (WGS) entry which is preliminary data.</text>
</comment>
<dbReference type="EMBL" id="LACB01000020">
    <property type="protein sequence ID" value="KAJ9492010.1"/>
    <property type="molecule type" value="Genomic_DNA"/>
</dbReference>
<feature type="compositionally biased region" description="Low complexity" evidence="1">
    <location>
        <begin position="86"/>
        <end position="100"/>
    </location>
</feature>
<organism evidence="2 3">
    <name type="scientific">Penicillium thymicola</name>
    <dbReference type="NCBI Taxonomy" id="293382"/>
    <lineage>
        <taxon>Eukaryota</taxon>
        <taxon>Fungi</taxon>
        <taxon>Dikarya</taxon>
        <taxon>Ascomycota</taxon>
        <taxon>Pezizomycotina</taxon>
        <taxon>Eurotiomycetes</taxon>
        <taxon>Eurotiomycetidae</taxon>
        <taxon>Eurotiales</taxon>
        <taxon>Aspergillaceae</taxon>
        <taxon>Penicillium</taxon>
    </lineage>
</organism>
<reference evidence="2" key="2">
    <citation type="journal article" date="2016" name="Fungal Biol.">
        <title>Ochratoxin A production by Penicillium thymicola.</title>
        <authorList>
            <person name="Nguyen H.D.T."/>
            <person name="McMullin D.R."/>
            <person name="Ponomareva E."/>
            <person name="Riley R."/>
            <person name="Pomraning K.R."/>
            <person name="Baker S.E."/>
            <person name="Seifert K.A."/>
        </authorList>
    </citation>
    <scope>NUCLEOTIDE SEQUENCE</scope>
    <source>
        <strain evidence="2">DAOM 180753</strain>
    </source>
</reference>
<feature type="compositionally biased region" description="Basic and acidic residues" evidence="1">
    <location>
        <begin position="121"/>
        <end position="135"/>
    </location>
</feature>
<feature type="region of interest" description="Disordered" evidence="1">
    <location>
        <begin position="213"/>
        <end position="241"/>
    </location>
</feature>
<reference evidence="2" key="1">
    <citation type="submission" date="2015-06" db="EMBL/GenBank/DDBJ databases">
        <authorList>
            <person name="Nguyen H."/>
        </authorList>
    </citation>
    <scope>NUCLEOTIDE SEQUENCE</scope>
    <source>
        <strain evidence="2">DAOM 180753</strain>
    </source>
</reference>
<feature type="region of interest" description="Disordered" evidence="1">
    <location>
        <begin position="316"/>
        <end position="395"/>
    </location>
</feature>
<keyword evidence="3" id="KW-1185">Reference proteome</keyword>
<sequence>MDDSALLCSICPGQPQFSDVSHLLTHAASKAHLASHFKLKLRTDDPNAIELLKQYDDWFDANGYAKQLAARMASKEIRKKRKSDEAQTSQTTKRTRSQASNPDPEGSSTVSVPITPTPDCLDPRLADSNNDKQQRADTTVTPTTPNQFAPTNNNAKSAESRMGPVLRSMRSSNCTKSNVLQPVDASGLNNENRSLALPVTPIQRRRKPAPLERTWTSGIDTPDPFIDSADQTQASGDVEPDKTRAEEIARLKGVLWPGMDIFDSATVQMRRRRNQKKDGAVLKNMEISSALVEPTELVFSPHGTLSKQRVITGNVEEYSPLKGETPVPRRGVTRTRSTRLTKADPNVPRAVDRKRQKTDKDRKNREEEEKVKEEQKSPRRSRRAADRTHSYAGDDDEFGFTVNTFGKRPRGGFDIFVDEGKEEEVKPPHPEPGYRTQFDTLTPTRLVLNGKTNTGIHASRIGHKSVAKENIEPILNPQGRIGPHDWQSPFAKRTALDDFGYGPPYLPDLGDSYNPYDNFDMTGYRSNPLQAPLKHPFYDSHYEEEHESTAAHNGWLSMEQAVPSEETIPEDDHMFHTYYLTTDAN</sequence>
<feature type="compositionally biased region" description="Basic and acidic residues" evidence="1">
    <location>
        <begin position="350"/>
        <end position="389"/>
    </location>
</feature>